<evidence type="ECO:0000313" key="2">
    <source>
        <dbReference type="EMBL" id="ANS80695.1"/>
    </source>
</evidence>
<sequence length="285" mass="29850">MTEPGPQADEDEEVPAPPTDEEVAVPDPSAGQDPRPATAGDGPLLVLTSEELDLLEAAHARHLGLDPDTVSTTTAPGPDGTARAEAMRSLQGRGLLDERGLLTEDSALADLVLLLLDVRLAARALLVVERRLAGAEERPDLRLLHLLETGGVVEDLHHGGWHGLDLCLEADDLAERALAPVLPPDAVAGDGEPVVLDPADPDASAARLRASVLAQLTLASPEAEIEESVLLAVGERGCHLARRGHGPDAEVAAAVLEPVDPDDVRDLVRGWVSQIVEAAEPDGIR</sequence>
<dbReference type="AlphaFoldDB" id="A0A1B1NGZ8"/>
<evidence type="ECO:0000313" key="3">
    <source>
        <dbReference type="Proteomes" id="UP000092482"/>
    </source>
</evidence>
<accession>A0A1B1NGZ8</accession>
<proteinExistence type="predicted"/>
<feature type="compositionally biased region" description="Acidic residues" evidence="1">
    <location>
        <begin position="8"/>
        <end position="24"/>
    </location>
</feature>
<protein>
    <submittedName>
        <fullName evidence="2">Uncharacterized protein</fullName>
    </submittedName>
</protein>
<organism evidence="2 3">
    <name type="scientific">Serinicoccus hydrothermalis</name>
    <dbReference type="NCBI Taxonomy" id="1758689"/>
    <lineage>
        <taxon>Bacteria</taxon>
        <taxon>Bacillati</taxon>
        <taxon>Actinomycetota</taxon>
        <taxon>Actinomycetes</taxon>
        <taxon>Micrococcales</taxon>
        <taxon>Ornithinimicrobiaceae</taxon>
        <taxon>Serinicoccus</taxon>
    </lineage>
</organism>
<dbReference type="KEGG" id="serj:SGUI_3299"/>
<evidence type="ECO:0000256" key="1">
    <source>
        <dbReference type="SAM" id="MobiDB-lite"/>
    </source>
</evidence>
<reference evidence="2 3" key="1">
    <citation type="submission" date="2016-03" db="EMBL/GenBank/DDBJ databases">
        <title>Shallow-sea hydrothermal system.</title>
        <authorList>
            <person name="Tang K."/>
        </authorList>
    </citation>
    <scope>NUCLEOTIDE SEQUENCE [LARGE SCALE GENOMIC DNA]</scope>
    <source>
        <strain evidence="2 3">JLT9</strain>
    </source>
</reference>
<keyword evidence="3" id="KW-1185">Reference proteome</keyword>
<dbReference type="RefSeq" id="WP_157621902.1">
    <property type="nucleotide sequence ID" value="NZ_CP014989.1"/>
</dbReference>
<dbReference type="EMBL" id="CP014989">
    <property type="protein sequence ID" value="ANS80695.1"/>
    <property type="molecule type" value="Genomic_DNA"/>
</dbReference>
<feature type="region of interest" description="Disordered" evidence="1">
    <location>
        <begin position="1"/>
        <end position="42"/>
    </location>
</feature>
<dbReference type="OrthoDB" id="4869504at2"/>
<gene>
    <name evidence="2" type="ORF">SGUI_3299</name>
</gene>
<name>A0A1B1NGZ8_9MICO</name>
<dbReference type="STRING" id="1758689.SGUI_3299"/>
<dbReference type="Proteomes" id="UP000092482">
    <property type="component" value="Chromosome"/>
</dbReference>